<dbReference type="RefSeq" id="WP_169666136.1">
    <property type="nucleotide sequence ID" value="NZ_CP076132.1"/>
</dbReference>
<sequence>MKLTKILVAVALSSALFSCDNTNKIEPENIQPQTESPNQTPDGQSATTNFDKITLGTPTVEDSKDIQLVESNSFAVDHQINDMVVNGNKIYVVDGGAFDNQVVVMDIANGQKTSSFKTGNYSTVTYNKAGLVVVEAGEDIIQLGLDDQGDITTETMKKDNPYGTMFLNYVLVDGNHTYWFDPSEKIKDYTLDNGVLKDNGTLDFTLSFGMNATQDANYIYAYSGGKVAIINKETGDLFKTLSGLKGKVTLAVNSNYLFVAERDDNTLTVYHKTSLKEMALIKLNDISEIGANEDKVVAYSKDDKKVTVFDIQ</sequence>
<gene>
    <name evidence="3" type="ORF">KMW28_13365</name>
</gene>
<reference evidence="3 4" key="1">
    <citation type="submission" date="2021-05" db="EMBL/GenBank/DDBJ databases">
        <title>Comparative genomic studies on the polysaccharide-degrading batcterial strains of the Flammeovirga genus.</title>
        <authorList>
            <person name="Zewei F."/>
            <person name="Zheng Z."/>
            <person name="Yu L."/>
            <person name="Ruyue G."/>
            <person name="Yanhong M."/>
            <person name="Yuanyuan C."/>
            <person name="Jingyan G."/>
            <person name="Wenjun H."/>
        </authorList>
    </citation>
    <scope>NUCLEOTIDE SEQUENCE [LARGE SCALE GENOMIC DNA]</scope>
    <source>
        <strain evidence="3 4">NBRC:100898</strain>
    </source>
</reference>
<evidence type="ECO:0008006" key="5">
    <source>
        <dbReference type="Google" id="ProtNLM"/>
    </source>
</evidence>
<protein>
    <recommendedName>
        <fullName evidence="5">Lipoprotein</fullName>
    </recommendedName>
</protein>
<proteinExistence type="predicted"/>
<dbReference type="AlphaFoldDB" id="A0AAX1MZF1"/>
<accession>A0AAX1MZF1</accession>
<keyword evidence="4" id="KW-1185">Reference proteome</keyword>
<evidence type="ECO:0000313" key="3">
    <source>
        <dbReference type="EMBL" id="QWG00640.1"/>
    </source>
</evidence>
<dbReference type="PROSITE" id="PS51257">
    <property type="entry name" value="PROKAR_LIPOPROTEIN"/>
    <property type="match status" value="1"/>
</dbReference>
<dbReference type="KEGG" id="fya:KMW28_13365"/>
<dbReference type="SUPFAM" id="SSF63825">
    <property type="entry name" value="YWTD domain"/>
    <property type="match status" value="1"/>
</dbReference>
<name>A0AAX1MZF1_9BACT</name>
<evidence type="ECO:0000256" key="2">
    <source>
        <dbReference type="SAM" id="SignalP"/>
    </source>
</evidence>
<evidence type="ECO:0000256" key="1">
    <source>
        <dbReference type="SAM" id="MobiDB-lite"/>
    </source>
</evidence>
<organism evidence="3 4">
    <name type="scientific">Flammeovirga yaeyamensis</name>
    <dbReference type="NCBI Taxonomy" id="367791"/>
    <lineage>
        <taxon>Bacteria</taxon>
        <taxon>Pseudomonadati</taxon>
        <taxon>Bacteroidota</taxon>
        <taxon>Cytophagia</taxon>
        <taxon>Cytophagales</taxon>
        <taxon>Flammeovirgaceae</taxon>
        <taxon>Flammeovirga</taxon>
    </lineage>
</organism>
<feature type="chain" id="PRO_5043892208" description="Lipoprotein" evidence="2">
    <location>
        <begin position="19"/>
        <end position="312"/>
    </location>
</feature>
<feature type="region of interest" description="Disordered" evidence="1">
    <location>
        <begin position="24"/>
        <end position="50"/>
    </location>
</feature>
<dbReference type="InterPro" id="IPR015943">
    <property type="entry name" value="WD40/YVTN_repeat-like_dom_sf"/>
</dbReference>
<dbReference type="Proteomes" id="UP000678679">
    <property type="component" value="Chromosome 1"/>
</dbReference>
<evidence type="ECO:0000313" key="4">
    <source>
        <dbReference type="Proteomes" id="UP000678679"/>
    </source>
</evidence>
<dbReference type="Gene3D" id="2.130.10.10">
    <property type="entry name" value="YVTN repeat-like/Quinoprotein amine dehydrogenase"/>
    <property type="match status" value="1"/>
</dbReference>
<feature type="signal peptide" evidence="2">
    <location>
        <begin position="1"/>
        <end position="18"/>
    </location>
</feature>
<dbReference type="EMBL" id="CP076132">
    <property type="protein sequence ID" value="QWG00640.1"/>
    <property type="molecule type" value="Genomic_DNA"/>
</dbReference>
<keyword evidence="2" id="KW-0732">Signal</keyword>